<accession>A0ABT8EHJ1</accession>
<dbReference type="PANTHER" id="PTHR48106:SF8">
    <property type="entry name" value="OS02G0805600 PROTEIN"/>
    <property type="match status" value="1"/>
</dbReference>
<protein>
    <submittedName>
        <fullName evidence="4">NAD(P)H-quinone oxidoreductase</fullName>
    </submittedName>
</protein>
<keyword evidence="1" id="KW-0521">NADP</keyword>
<dbReference type="Gene3D" id="3.90.180.10">
    <property type="entry name" value="Medium-chain alcohol dehydrogenases, catalytic domain"/>
    <property type="match status" value="1"/>
</dbReference>
<dbReference type="InterPro" id="IPR011032">
    <property type="entry name" value="GroES-like_sf"/>
</dbReference>
<organism evidence="4 5">
    <name type="scientific">Alcaligenes endophyticus</name>
    <dbReference type="NCBI Taxonomy" id="1929088"/>
    <lineage>
        <taxon>Bacteria</taxon>
        <taxon>Pseudomonadati</taxon>
        <taxon>Pseudomonadota</taxon>
        <taxon>Betaproteobacteria</taxon>
        <taxon>Burkholderiales</taxon>
        <taxon>Alcaligenaceae</taxon>
        <taxon>Alcaligenes</taxon>
    </lineage>
</organism>
<dbReference type="CDD" id="cd05276">
    <property type="entry name" value="p53_inducible_oxidoreductase"/>
    <property type="match status" value="1"/>
</dbReference>
<dbReference type="Proteomes" id="UP001168613">
    <property type="component" value="Unassembled WGS sequence"/>
</dbReference>
<keyword evidence="2" id="KW-0560">Oxidoreductase</keyword>
<feature type="domain" description="Enoyl reductase (ER)" evidence="3">
    <location>
        <begin position="10"/>
        <end position="322"/>
    </location>
</feature>
<evidence type="ECO:0000259" key="3">
    <source>
        <dbReference type="SMART" id="SM00829"/>
    </source>
</evidence>
<dbReference type="NCBIfam" id="TIGR02824">
    <property type="entry name" value="quinone_pig3"/>
    <property type="match status" value="1"/>
</dbReference>
<name>A0ABT8EHJ1_9BURK</name>
<dbReference type="SUPFAM" id="SSF50129">
    <property type="entry name" value="GroES-like"/>
    <property type="match status" value="1"/>
</dbReference>
<dbReference type="InterPro" id="IPR014189">
    <property type="entry name" value="Quinone_OxRdtase_PIG3"/>
</dbReference>
<comment type="caution">
    <text evidence="4">The sequence shown here is derived from an EMBL/GenBank/DDBJ whole genome shotgun (WGS) entry which is preliminary data.</text>
</comment>
<evidence type="ECO:0000313" key="5">
    <source>
        <dbReference type="Proteomes" id="UP001168613"/>
    </source>
</evidence>
<keyword evidence="5" id="KW-1185">Reference proteome</keyword>
<dbReference type="Gene3D" id="3.40.50.720">
    <property type="entry name" value="NAD(P)-binding Rossmann-like Domain"/>
    <property type="match status" value="1"/>
</dbReference>
<dbReference type="InterPro" id="IPR013149">
    <property type="entry name" value="ADH-like_C"/>
</dbReference>
<gene>
    <name evidence="4" type="ORF">LMS43_05605</name>
</gene>
<dbReference type="InterPro" id="IPR013154">
    <property type="entry name" value="ADH-like_N"/>
</dbReference>
<dbReference type="Pfam" id="PF00107">
    <property type="entry name" value="ADH_zinc_N"/>
    <property type="match status" value="1"/>
</dbReference>
<dbReference type="SUPFAM" id="SSF51735">
    <property type="entry name" value="NAD(P)-binding Rossmann-fold domains"/>
    <property type="match status" value="1"/>
</dbReference>
<dbReference type="Pfam" id="PF08240">
    <property type="entry name" value="ADH_N"/>
    <property type="match status" value="1"/>
</dbReference>
<sequence>MKAVEITEFGGPEVLVLGDRPMPSWQAGEVVVKVAAAGVNRPDTFQRQGGYPPPPGASDIPGLELAGEIVAGDVAQSGFAIGDKVCALVSGGAYAQYCVVPVQQCLPIPKGLSLIEAAGLPETFFTVWSNVFDRGELSQGESLLVHGGASGIGTTAIQLAVALGHTVYATAGSDERVAAVNKLGAIGINYRTQQYEEFIQEHTQGKGVNVVLDMVAGEYINRDLKCLADDGRVVIIALLGGARATVNCAEIMRRRLTITGSTLRARSVAFKASIANSLREHVWPLLESGVIAPQIYAQFPLHDAAQAHAMMEAGEQVGKIILLVE</sequence>
<dbReference type="SMART" id="SM00829">
    <property type="entry name" value="PKS_ER"/>
    <property type="match status" value="1"/>
</dbReference>
<proteinExistence type="predicted"/>
<evidence type="ECO:0000256" key="2">
    <source>
        <dbReference type="ARBA" id="ARBA00023002"/>
    </source>
</evidence>
<dbReference type="PANTHER" id="PTHR48106">
    <property type="entry name" value="QUINONE OXIDOREDUCTASE PIG3-RELATED"/>
    <property type="match status" value="1"/>
</dbReference>
<evidence type="ECO:0000256" key="1">
    <source>
        <dbReference type="ARBA" id="ARBA00022857"/>
    </source>
</evidence>
<evidence type="ECO:0000313" key="4">
    <source>
        <dbReference type="EMBL" id="MDN4120754.1"/>
    </source>
</evidence>
<dbReference type="InterPro" id="IPR020843">
    <property type="entry name" value="ER"/>
</dbReference>
<dbReference type="EMBL" id="JAJHNU010000001">
    <property type="protein sequence ID" value="MDN4120754.1"/>
    <property type="molecule type" value="Genomic_DNA"/>
</dbReference>
<dbReference type="RefSeq" id="WP_266124573.1">
    <property type="nucleotide sequence ID" value="NZ_JAJHNU010000001.1"/>
</dbReference>
<dbReference type="InterPro" id="IPR036291">
    <property type="entry name" value="NAD(P)-bd_dom_sf"/>
</dbReference>
<reference evidence="4" key="1">
    <citation type="submission" date="2021-11" db="EMBL/GenBank/DDBJ databases">
        <title>Draft genome sequence of Alcaligenes endophyticus type strain CCUG 75668T.</title>
        <authorList>
            <person name="Salva-Serra F."/>
            <person name="Duran R.E."/>
            <person name="Seeger M."/>
            <person name="Moore E.R.B."/>
            <person name="Jaen-Luchoro D."/>
        </authorList>
    </citation>
    <scope>NUCLEOTIDE SEQUENCE</scope>
    <source>
        <strain evidence="4">CCUG 75668</strain>
    </source>
</reference>